<dbReference type="HOGENOM" id="CLU_018354_10_0_1"/>
<dbReference type="SUPFAM" id="SSF56176">
    <property type="entry name" value="FAD-binding/transporter-associated domain-like"/>
    <property type="match status" value="1"/>
</dbReference>
<proteinExistence type="inferred from homology"/>
<evidence type="ECO:0000256" key="1">
    <source>
        <dbReference type="ARBA" id="ARBA00001974"/>
    </source>
</evidence>
<evidence type="ECO:0000313" key="8">
    <source>
        <dbReference type="Proteomes" id="UP000022910"/>
    </source>
</evidence>
<keyword evidence="8" id="KW-1185">Reference proteome</keyword>
<dbReference type="EMBL" id="JEMT01027502">
    <property type="protein sequence ID" value="EXX56859.1"/>
    <property type="molecule type" value="Genomic_DNA"/>
</dbReference>
<dbReference type="Pfam" id="PF08031">
    <property type="entry name" value="BBE"/>
    <property type="match status" value="1"/>
</dbReference>
<keyword evidence="4" id="KW-0274">FAD</keyword>
<protein>
    <recommendedName>
        <fullName evidence="6">FAD-binding PCMH-type domain-containing protein</fullName>
    </recommendedName>
</protein>
<evidence type="ECO:0000259" key="6">
    <source>
        <dbReference type="PROSITE" id="PS51387"/>
    </source>
</evidence>
<dbReference type="STRING" id="1432141.A0A015JPF5"/>
<comment type="cofactor">
    <cofactor evidence="1">
        <name>FAD</name>
        <dbReference type="ChEBI" id="CHEBI:57692"/>
    </cofactor>
</comment>
<comment type="similarity">
    <text evidence="2">Belongs to the oxygen-dependent FAD-linked oxidoreductase family.</text>
</comment>
<dbReference type="InterPro" id="IPR012951">
    <property type="entry name" value="BBE"/>
</dbReference>
<evidence type="ECO:0000256" key="4">
    <source>
        <dbReference type="ARBA" id="ARBA00022827"/>
    </source>
</evidence>
<dbReference type="AlphaFoldDB" id="A0A015JPF5"/>
<dbReference type="PROSITE" id="PS51387">
    <property type="entry name" value="FAD_PCMH"/>
    <property type="match status" value="1"/>
</dbReference>
<dbReference type="InterPro" id="IPR016167">
    <property type="entry name" value="FAD-bd_PCMH_sub1"/>
</dbReference>
<gene>
    <name evidence="7" type="ORF">RirG_212340</name>
</gene>
<evidence type="ECO:0000256" key="2">
    <source>
        <dbReference type="ARBA" id="ARBA00005466"/>
    </source>
</evidence>
<dbReference type="OrthoDB" id="415825at2759"/>
<dbReference type="SMR" id="A0A015JPF5"/>
<dbReference type="GO" id="GO:0071949">
    <property type="term" value="F:FAD binding"/>
    <property type="evidence" value="ECO:0007669"/>
    <property type="project" value="InterPro"/>
</dbReference>
<dbReference type="Gene3D" id="3.30.465.10">
    <property type="match status" value="1"/>
</dbReference>
<keyword evidence="5" id="KW-0560">Oxidoreductase</keyword>
<dbReference type="InterPro" id="IPR016166">
    <property type="entry name" value="FAD-bd_PCMH"/>
</dbReference>
<dbReference type="InterPro" id="IPR036318">
    <property type="entry name" value="FAD-bd_PCMH-like_sf"/>
</dbReference>
<reference evidence="7 8" key="1">
    <citation type="submission" date="2014-02" db="EMBL/GenBank/DDBJ databases">
        <title>Single nucleus genome sequencing reveals high similarity among nuclei of an endomycorrhizal fungus.</title>
        <authorList>
            <person name="Lin K."/>
            <person name="Geurts R."/>
            <person name="Zhang Z."/>
            <person name="Limpens E."/>
            <person name="Saunders D.G."/>
            <person name="Mu D."/>
            <person name="Pang E."/>
            <person name="Cao H."/>
            <person name="Cha H."/>
            <person name="Lin T."/>
            <person name="Zhou Q."/>
            <person name="Shang Y."/>
            <person name="Li Y."/>
            <person name="Ivanov S."/>
            <person name="Sharma T."/>
            <person name="Velzen R.V."/>
            <person name="Ruijter N.D."/>
            <person name="Aanen D.K."/>
            <person name="Win J."/>
            <person name="Kamoun S."/>
            <person name="Bisseling T."/>
            <person name="Huang S."/>
        </authorList>
    </citation>
    <scope>NUCLEOTIDE SEQUENCE [LARGE SCALE GENOMIC DNA]</scope>
    <source>
        <strain evidence="8">DAOM197198w</strain>
    </source>
</reference>
<accession>A0A015JPF5</accession>
<organism evidence="7 8">
    <name type="scientific">Rhizophagus irregularis (strain DAOM 197198w)</name>
    <name type="common">Glomus intraradices</name>
    <dbReference type="NCBI Taxonomy" id="1432141"/>
    <lineage>
        <taxon>Eukaryota</taxon>
        <taxon>Fungi</taxon>
        <taxon>Fungi incertae sedis</taxon>
        <taxon>Mucoromycota</taxon>
        <taxon>Glomeromycotina</taxon>
        <taxon>Glomeromycetes</taxon>
        <taxon>Glomerales</taxon>
        <taxon>Glomeraceae</taxon>
        <taxon>Rhizophagus</taxon>
    </lineage>
</organism>
<comment type="caution">
    <text evidence="7">The sequence shown here is derived from an EMBL/GenBank/DDBJ whole genome shotgun (WGS) entry which is preliminary data.</text>
</comment>
<evidence type="ECO:0000256" key="3">
    <source>
        <dbReference type="ARBA" id="ARBA00022630"/>
    </source>
</evidence>
<dbReference type="Pfam" id="PF01565">
    <property type="entry name" value="FAD_binding_4"/>
    <property type="match status" value="1"/>
</dbReference>
<dbReference type="InterPro" id="IPR006094">
    <property type="entry name" value="Oxid_FAD_bind_N"/>
</dbReference>
<feature type="domain" description="FAD-binding PCMH-type" evidence="6">
    <location>
        <begin position="50"/>
        <end position="220"/>
    </location>
</feature>
<dbReference type="InterPro" id="IPR050416">
    <property type="entry name" value="FAD-linked_Oxidoreductase"/>
</dbReference>
<dbReference type="GO" id="GO:0016491">
    <property type="term" value="F:oxidoreductase activity"/>
    <property type="evidence" value="ECO:0007669"/>
    <property type="project" value="UniProtKB-KW"/>
</dbReference>
<dbReference type="Proteomes" id="UP000022910">
    <property type="component" value="Unassembled WGS sequence"/>
</dbReference>
<sequence length="475" mass="53472">MSYPQKKLIKDIDPNEVQKFKKSFDNNITKILTEGDEGYEESILRWADNSIRKAGIVVQATCLDDIVKTVNFANKNNLDFAVCCGGHSTSGSSSSEGGIVLNMRKLNKVRVDTEKKLIYAQGGALFGEVDSEAWKYGLATVGGIVHHTGIGGLSLGGGFGYLTSKHGLTVDNIMGATIVTADGEVRELSANKNEDLFWAIRGCGINFGVVYEFIFQAHEQKEIVAGFLAFPAEKLDSAVEASKAWLKNRGTDENITFVINRLPPENKPAITFILFSDDPSEQVFRKKFSLIYECGEPIFEKVERMPYPKLNMLLDESTDFGDRKAVLNAQIDYVNISSVREAYESFVNFTNENPEAAQTHIEIDLIDSKKIASIPSDSTAFHPRKQFYHVVIVQRWKTKECDKIVYDWSKSIQSIFNKDGDKSLYVNFVDTTTDQAYNNEEILKNVWGKNYERLKELKRKYDPNVFFRKGAVIFP</sequence>
<dbReference type="OMA" id="EPGYERC"/>
<dbReference type="PANTHER" id="PTHR42973:SF39">
    <property type="entry name" value="FAD-BINDING PCMH-TYPE DOMAIN-CONTAINING PROTEIN"/>
    <property type="match status" value="1"/>
</dbReference>
<dbReference type="PANTHER" id="PTHR42973">
    <property type="entry name" value="BINDING OXIDOREDUCTASE, PUTATIVE (AFU_ORTHOLOGUE AFUA_1G17690)-RELATED"/>
    <property type="match status" value="1"/>
</dbReference>
<keyword evidence="3" id="KW-0285">Flavoprotein</keyword>
<dbReference type="Gene3D" id="3.40.462.20">
    <property type="match status" value="1"/>
</dbReference>
<dbReference type="Gene3D" id="3.30.43.10">
    <property type="entry name" value="Uridine Diphospho-n-acetylenolpyruvylglucosamine Reductase, domain 2"/>
    <property type="match status" value="1"/>
</dbReference>
<evidence type="ECO:0000256" key="5">
    <source>
        <dbReference type="ARBA" id="ARBA00023002"/>
    </source>
</evidence>
<dbReference type="InterPro" id="IPR016169">
    <property type="entry name" value="FAD-bd_PCMH_sub2"/>
</dbReference>
<name>A0A015JPF5_RHIIW</name>
<evidence type="ECO:0000313" key="7">
    <source>
        <dbReference type="EMBL" id="EXX56859.1"/>
    </source>
</evidence>